<comment type="similarity">
    <text evidence="2">Belongs to the beta-catenin family.</text>
</comment>
<dbReference type="GO" id="GO:0071562">
    <property type="term" value="P:nucleus-vacuole junction assembly"/>
    <property type="evidence" value="ECO:0007669"/>
    <property type="project" value="InterPro"/>
</dbReference>
<reference evidence="11" key="2">
    <citation type="submission" date="2012-11" db="EMBL/GenBank/DDBJ databases">
        <authorList>
            <person name="Kuo A."/>
            <person name="Curtis B.A."/>
            <person name="Tanifuji G."/>
            <person name="Burki F."/>
            <person name="Gruber A."/>
            <person name="Irimia M."/>
            <person name="Maruyama S."/>
            <person name="Arias M.C."/>
            <person name="Ball S.G."/>
            <person name="Gile G.H."/>
            <person name="Hirakawa Y."/>
            <person name="Hopkins J.F."/>
            <person name="Rensing S.A."/>
            <person name="Schmutz J."/>
            <person name="Symeonidi A."/>
            <person name="Elias M."/>
            <person name="Eveleigh R.J."/>
            <person name="Herman E.K."/>
            <person name="Klute M.J."/>
            <person name="Nakayama T."/>
            <person name="Obornik M."/>
            <person name="Reyes-Prieto A."/>
            <person name="Armbrust E.V."/>
            <person name="Aves S.J."/>
            <person name="Beiko R.G."/>
            <person name="Coutinho P."/>
            <person name="Dacks J.B."/>
            <person name="Durnford D.G."/>
            <person name="Fast N.M."/>
            <person name="Green B.R."/>
            <person name="Grisdale C."/>
            <person name="Hempe F."/>
            <person name="Henrissat B."/>
            <person name="Hoppner M.P."/>
            <person name="Ishida K.-I."/>
            <person name="Kim E."/>
            <person name="Koreny L."/>
            <person name="Kroth P.G."/>
            <person name="Liu Y."/>
            <person name="Malik S.-B."/>
            <person name="Maier U.G."/>
            <person name="McRose D."/>
            <person name="Mock T."/>
            <person name="Neilson J.A."/>
            <person name="Onodera N.T."/>
            <person name="Poole A.M."/>
            <person name="Pritham E.J."/>
            <person name="Richards T.A."/>
            <person name="Rocap G."/>
            <person name="Roy S.W."/>
            <person name="Sarai C."/>
            <person name="Schaack S."/>
            <person name="Shirato S."/>
            <person name="Slamovits C.H."/>
            <person name="Spencer D.F."/>
            <person name="Suzuki S."/>
            <person name="Worden A.Z."/>
            <person name="Zauner S."/>
            <person name="Barry K."/>
            <person name="Bell C."/>
            <person name="Bharti A.K."/>
            <person name="Crow J.A."/>
            <person name="Grimwood J."/>
            <person name="Kramer R."/>
            <person name="Lindquist E."/>
            <person name="Lucas S."/>
            <person name="Salamov A."/>
            <person name="McFadden G.I."/>
            <person name="Lane C.E."/>
            <person name="Keeling P.J."/>
            <person name="Gray M.W."/>
            <person name="Grigoriev I.V."/>
            <person name="Archibald J.M."/>
        </authorList>
    </citation>
    <scope>NUCLEOTIDE SEQUENCE</scope>
    <source>
        <strain evidence="11">CCMP2712</strain>
    </source>
</reference>
<dbReference type="PaxDb" id="55529-EKX44303"/>
<dbReference type="HOGENOM" id="CLU_450921_0_0_1"/>
<evidence type="ECO:0000256" key="8">
    <source>
        <dbReference type="SAM" id="MobiDB-lite"/>
    </source>
</evidence>
<evidence type="ECO:0000256" key="3">
    <source>
        <dbReference type="ARBA" id="ARBA00022554"/>
    </source>
</evidence>
<evidence type="ECO:0000313" key="10">
    <source>
        <dbReference type="EnsemblProtists" id="EKX44303"/>
    </source>
</evidence>
<keyword evidence="3" id="KW-0926">Vacuole</keyword>
<name>L1J6Z5_GUITC</name>
<sequence length="606" mass="66818">MFVLFDENLIIRDSSWFLLSLEVAAEGATELADRVGGAGSWSAKMSGSWVVSHIADHLNLIVSDSSYESEGDQSEISVLKNLHGLSEQFPELQLEIGSNEKILRALVHFLNFGSAEAKLWSCAVLVNLAYRSEVNKINIGSVDGIITGLLEALKTRSDSHLIAVDRCQQEACGALSNIAFSNSSNSLAIAKTPGMLQTLLHIIEAGGFGHDSQEASTQDIEIDDDESGDCVSLDTREEAALVLSNCAANSREAAELIVACPGSIECLKSLFKNSKPDVLRTAVGVFGNLSKCEKAACAMRETNVIEEVLRPALEWPVGCPDVNSSVTDMSVYSMKATALMALTRLSVFEELRELQAQKSVLSTIVIILGRALNNRTWASINWQLPSPLTVLALLTINKRTAEVLASDALLLELLVSLLQAWIKQKKTSCYSSQSHALVTELDLALTIVTCIRLSSQVEACHYFVKNSVPRMLRTIARRKPQLDDEGVKYLDTHLWALEDYSLAVSMALHVRLGSNHDCYLGRLDERTVFSILQYTFKDISFKSNAFAEFLSTLGVPKQKKKSIKKARVDSEALHYTQWNERPRTRSQTLSRQPWTRHHGRNLGPAH</sequence>
<dbReference type="Gene3D" id="1.25.10.10">
    <property type="entry name" value="Leucine-rich Repeat Variant"/>
    <property type="match status" value="2"/>
</dbReference>
<reference evidence="10" key="3">
    <citation type="submission" date="2016-03" db="UniProtKB">
        <authorList>
            <consortium name="EnsemblProtists"/>
        </authorList>
    </citation>
    <scope>IDENTIFICATION</scope>
</reference>
<dbReference type="InterPro" id="IPR011989">
    <property type="entry name" value="ARM-like"/>
</dbReference>
<dbReference type="GO" id="GO:0005774">
    <property type="term" value="C:vacuolar membrane"/>
    <property type="evidence" value="ECO:0007669"/>
    <property type="project" value="UniProtKB-SubCell"/>
</dbReference>
<protein>
    <recommendedName>
        <fullName evidence="7">Vacuolar protein 8</fullName>
    </recommendedName>
</protein>
<dbReference type="AlphaFoldDB" id="L1J6Z5"/>
<dbReference type="RefSeq" id="XP_005831283.1">
    <property type="nucleotide sequence ID" value="XM_005831226.1"/>
</dbReference>
<dbReference type="EMBL" id="JH993005">
    <property type="protein sequence ID" value="EKX44303.1"/>
    <property type="molecule type" value="Genomic_DNA"/>
</dbReference>
<dbReference type="InterPro" id="IPR000225">
    <property type="entry name" value="Armadillo"/>
</dbReference>
<evidence type="ECO:0000256" key="6">
    <source>
        <dbReference type="ARBA" id="ARBA00023288"/>
    </source>
</evidence>
<dbReference type="GO" id="GO:0043495">
    <property type="term" value="F:protein-membrane adaptor activity"/>
    <property type="evidence" value="ECO:0007669"/>
    <property type="project" value="InterPro"/>
</dbReference>
<organism evidence="9">
    <name type="scientific">Guillardia theta (strain CCMP2712)</name>
    <name type="common">Cryptophyte</name>
    <dbReference type="NCBI Taxonomy" id="905079"/>
    <lineage>
        <taxon>Eukaryota</taxon>
        <taxon>Cryptophyceae</taxon>
        <taxon>Pyrenomonadales</taxon>
        <taxon>Geminigeraceae</taxon>
        <taxon>Guillardia</taxon>
    </lineage>
</organism>
<evidence type="ECO:0000313" key="9">
    <source>
        <dbReference type="EMBL" id="EKX44303.1"/>
    </source>
</evidence>
<evidence type="ECO:0000256" key="7">
    <source>
        <dbReference type="ARBA" id="ARBA00026209"/>
    </source>
</evidence>
<keyword evidence="11" id="KW-1185">Reference proteome</keyword>
<feature type="region of interest" description="Disordered" evidence="8">
    <location>
        <begin position="581"/>
        <end position="606"/>
    </location>
</feature>
<dbReference type="SMART" id="SM00185">
    <property type="entry name" value="ARM"/>
    <property type="match status" value="2"/>
</dbReference>
<evidence type="ECO:0000256" key="1">
    <source>
        <dbReference type="ARBA" id="ARBA00004592"/>
    </source>
</evidence>
<keyword evidence="5" id="KW-0472">Membrane</keyword>
<comment type="subcellular location">
    <subcellularLocation>
        <location evidence="1">Vacuole membrane</location>
        <topology evidence="1">Lipid-anchor</topology>
    </subcellularLocation>
</comment>
<dbReference type="KEGG" id="gtt:GUITHDRAFT_139848"/>
<accession>L1J6Z5</accession>
<dbReference type="PANTHER" id="PTHR47249">
    <property type="entry name" value="VACUOLAR PROTEIN 8"/>
    <property type="match status" value="1"/>
</dbReference>
<keyword evidence="4" id="KW-0677">Repeat</keyword>
<dbReference type="Proteomes" id="UP000011087">
    <property type="component" value="Unassembled WGS sequence"/>
</dbReference>
<evidence type="ECO:0000256" key="5">
    <source>
        <dbReference type="ARBA" id="ARBA00023136"/>
    </source>
</evidence>
<reference evidence="9 11" key="1">
    <citation type="journal article" date="2012" name="Nature">
        <title>Algal genomes reveal evolutionary mosaicism and the fate of nucleomorphs.</title>
        <authorList>
            <consortium name="DOE Joint Genome Institute"/>
            <person name="Curtis B.A."/>
            <person name="Tanifuji G."/>
            <person name="Burki F."/>
            <person name="Gruber A."/>
            <person name="Irimia M."/>
            <person name="Maruyama S."/>
            <person name="Arias M.C."/>
            <person name="Ball S.G."/>
            <person name="Gile G.H."/>
            <person name="Hirakawa Y."/>
            <person name="Hopkins J.F."/>
            <person name="Kuo A."/>
            <person name="Rensing S.A."/>
            <person name="Schmutz J."/>
            <person name="Symeonidi A."/>
            <person name="Elias M."/>
            <person name="Eveleigh R.J."/>
            <person name="Herman E.K."/>
            <person name="Klute M.J."/>
            <person name="Nakayama T."/>
            <person name="Obornik M."/>
            <person name="Reyes-Prieto A."/>
            <person name="Armbrust E.V."/>
            <person name="Aves S.J."/>
            <person name="Beiko R.G."/>
            <person name="Coutinho P."/>
            <person name="Dacks J.B."/>
            <person name="Durnford D.G."/>
            <person name="Fast N.M."/>
            <person name="Green B.R."/>
            <person name="Grisdale C.J."/>
            <person name="Hempel F."/>
            <person name="Henrissat B."/>
            <person name="Hoppner M.P."/>
            <person name="Ishida K."/>
            <person name="Kim E."/>
            <person name="Koreny L."/>
            <person name="Kroth P.G."/>
            <person name="Liu Y."/>
            <person name="Malik S.B."/>
            <person name="Maier U.G."/>
            <person name="McRose D."/>
            <person name="Mock T."/>
            <person name="Neilson J.A."/>
            <person name="Onodera N.T."/>
            <person name="Poole A.M."/>
            <person name="Pritham E.J."/>
            <person name="Richards T.A."/>
            <person name="Rocap G."/>
            <person name="Roy S.W."/>
            <person name="Sarai C."/>
            <person name="Schaack S."/>
            <person name="Shirato S."/>
            <person name="Slamovits C.H."/>
            <person name="Spencer D.F."/>
            <person name="Suzuki S."/>
            <person name="Worden A.Z."/>
            <person name="Zauner S."/>
            <person name="Barry K."/>
            <person name="Bell C."/>
            <person name="Bharti A.K."/>
            <person name="Crow J.A."/>
            <person name="Grimwood J."/>
            <person name="Kramer R."/>
            <person name="Lindquist E."/>
            <person name="Lucas S."/>
            <person name="Salamov A."/>
            <person name="McFadden G.I."/>
            <person name="Lane C.E."/>
            <person name="Keeling P.J."/>
            <person name="Gray M.W."/>
            <person name="Grigoriev I.V."/>
            <person name="Archibald J.M."/>
        </authorList>
    </citation>
    <scope>NUCLEOTIDE SEQUENCE</scope>
    <source>
        <strain evidence="9 11">CCMP2712</strain>
    </source>
</reference>
<proteinExistence type="inferred from homology"/>
<dbReference type="InterPro" id="IPR045156">
    <property type="entry name" value="Vac8"/>
</dbReference>
<dbReference type="GeneID" id="17300907"/>
<evidence type="ECO:0000256" key="2">
    <source>
        <dbReference type="ARBA" id="ARBA00005462"/>
    </source>
</evidence>
<evidence type="ECO:0000313" key="11">
    <source>
        <dbReference type="Proteomes" id="UP000011087"/>
    </source>
</evidence>
<dbReference type="SUPFAM" id="SSF48371">
    <property type="entry name" value="ARM repeat"/>
    <property type="match status" value="1"/>
</dbReference>
<evidence type="ECO:0000256" key="4">
    <source>
        <dbReference type="ARBA" id="ARBA00022737"/>
    </source>
</evidence>
<keyword evidence="6" id="KW-0449">Lipoprotein</keyword>
<dbReference type="EnsemblProtists" id="EKX44303">
    <property type="protein sequence ID" value="EKX44303"/>
    <property type="gene ID" value="GUITHDRAFT_139848"/>
</dbReference>
<gene>
    <name evidence="9" type="ORF">GUITHDRAFT_139848</name>
</gene>
<dbReference type="InterPro" id="IPR016024">
    <property type="entry name" value="ARM-type_fold"/>
</dbReference>
<dbReference type="PANTHER" id="PTHR47249:SF1">
    <property type="entry name" value="VACUOLAR PROTEIN 8"/>
    <property type="match status" value="1"/>
</dbReference>